<sequence length="210" mass="24119">MMNENEKRLMDFNEDVINKLYDTAIAIRNENHDNPNNKTLFSSVDQGMATVEAAMHIAYILTELKDKVLVVNLDSSSTENIESYIHSKAKPNLFTTLSTSMFLSEAINQSKYEKLDIIHVEDMTENDLMEKFSQYNVLSKLSPLKSYYHHIFLIGPEFQSMENYGAILELADSAVTVISSKKNDRHELNHYLQKINLFNVKSFGILRKAD</sequence>
<dbReference type="InterPro" id="IPR027417">
    <property type="entry name" value="P-loop_NTPase"/>
</dbReference>
<name>A0ABR6QM07_9STAP</name>
<dbReference type="InterPro" id="IPR025669">
    <property type="entry name" value="AAA_dom"/>
</dbReference>
<protein>
    <recommendedName>
        <fullName evidence="1">AAA domain-containing protein</fullName>
    </recommendedName>
</protein>
<accession>A0ABR6QM07</accession>
<feature type="domain" description="AAA" evidence="1">
    <location>
        <begin position="52"/>
        <end position="199"/>
    </location>
</feature>
<keyword evidence="3" id="KW-1185">Reference proteome</keyword>
<evidence type="ECO:0000313" key="3">
    <source>
        <dbReference type="Proteomes" id="UP000545588"/>
    </source>
</evidence>
<dbReference type="Gene3D" id="3.40.50.300">
    <property type="entry name" value="P-loop containing nucleotide triphosphate hydrolases"/>
    <property type="match status" value="1"/>
</dbReference>
<reference evidence="2 3" key="1">
    <citation type="submission" date="2020-08" db="EMBL/GenBank/DDBJ databases">
        <title>Genomic Encyclopedia of Type Strains, Phase IV (KMG-IV): sequencing the most valuable type-strain genomes for metagenomic binning, comparative biology and taxonomic classification.</title>
        <authorList>
            <person name="Goeker M."/>
        </authorList>
    </citation>
    <scope>NUCLEOTIDE SEQUENCE [LARGE SCALE GENOMIC DNA]</scope>
    <source>
        <strain evidence="2 3">DSM 22419</strain>
    </source>
</reference>
<dbReference type="Pfam" id="PF13614">
    <property type="entry name" value="AAA_31"/>
    <property type="match status" value="1"/>
</dbReference>
<comment type="caution">
    <text evidence="2">The sequence shown here is derived from an EMBL/GenBank/DDBJ whole genome shotgun (WGS) entry which is preliminary data.</text>
</comment>
<organism evidence="2 3">
    <name type="scientific">Jeotgalicoccus coquinae</name>
    <dbReference type="NCBI Taxonomy" id="709509"/>
    <lineage>
        <taxon>Bacteria</taxon>
        <taxon>Bacillati</taxon>
        <taxon>Bacillota</taxon>
        <taxon>Bacilli</taxon>
        <taxon>Bacillales</taxon>
        <taxon>Staphylococcaceae</taxon>
        <taxon>Jeotgalicoccus</taxon>
    </lineage>
</organism>
<gene>
    <name evidence="2" type="ORF">HNR41_000581</name>
</gene>
<dbReference type="RefSeq" id="WP_184281581.1">
    <property type="nucleotide sequence ID" value="NZ_BMCO01000001.1"/>
</dbReference>
<dbReference type="EMBL" id="JACHFF010000001">
    <property type="protein sequence ID" value="MBB6422655.1"/>
    <property type="molecule type" value="Genomic_DNA"/>
</dbReference>
<evidence type="ECO:0000259" key="1">
    <source>
        <dbReference type="Pfam" id="PF13614"/>
    </source>
</evidence>
<dbReference type="Proteomes" id="UP000545588">
    <property type="component" value="Unassembled WGS sequence"/>
</dbReference>
<proteinExistence type="predicted"/>
<evidence type="ECO:0000313" key="2">
    <source>
        <dbReference type="EMBL" id="MBB6422655.1"/>
    </source>
</evidence>